<dbReference type="Proteomes" id="UP000016936">
    <property type="component" value="Unassembled WGS sequence"/>
</dbReference>
<protein>
    <submittedName>
        <fullName evidence="2">Uncharacterized protein</fullName>
    </submittedName>
</protein>
<dbReference type="eggNOG" id="ENOG502RR6S">
    <property type="taxonomic scope" value="Eukaryota"/>
</dbReference>
<evidence type="ECO:0000256" key="1">
    <source>
        <dbReference type="SAM" id="MobiDB-lite"/>
    </source>
</evidence>
<keyword evidence="3" id="KW-1185">Reference proteome</keyword>
<sequence length="210" mass="23038">MPYSTDPYSTSTTNTTQNNAAEAQKSRTNSDIINLFKAPPTPTTKPSIKGIGLYTHIAAPINPSATPHPVFLPITQTSAGKDPSNPTLPEEVRNLCSDLRDLIHDEEAAVAKRELNFEELTKRYAGLPVPSDEMALVAREQGDVVMKEDEVGQRGTEREAGMQSASRRLSADVAGSGGREDVVMRGQEEETVSRLPPGTHIYREDPRRRR</sequence>
<dbReference type="OMA" id="THVEGPP"/>
<proteinExistence type="predicted"/>
<feature type="region of interest" description="Disordered" evidence="1">
    <location>
        <begin position="148"/>
        <end position="210"/>
    </location>
</feature>
<evidence type="ECO:0000313" key="3">
    <source>
        <dbReference type="Proteomes" id="UP000016936"/>
    </source>
</evidence>
<dbReference type="OrthoDB" id="3693506at2759"/>
<feature type="region of interest" description="Disordered" evidence="1">
    <location>
        <begin position="1"/>
        <end position="30"/>
    </location>
</feature>
<reference evidence="2 3" key="1">
    <citation type="journal article" date="2012" name="PLoS Pathog.">
        <title>Diverse lifestyles and strategies of plant pathogenesis encoded in the genomes of eighteen Dothideomycetes fungi.</title>
        <authorList>
            <person name="Ohm R.A."/>
            <person name="Feau N."/>
            <person name="Henrissat B."/>
            <person name="Schoch C.L."/>
            <person name="Horwitz B.A."/>
            <person name="Barry K.W."/>
            <person name="Condon B.J."/>
            <person name="Copeland A.C."/>
            <person name="Dhillon B."/>
            <person name="Glaser F."/>
            <person name="Hesse C.N."/>
            <person name="Kosti I."/>
            <person name="LaButti K."/>
            <person name="Lindquist E.A."/>
            <person name="Lucas S."/>
            <person name="Salamov A.A."/>
            <person name="Bradshaw R.E."/>
            <person name="Ciuffetti L."/>
            <person name="Hamelin R.C."/>
            <person name="Kema G.H.J."/>
            <person name="Lawrence C."/>
            <person name="Scott J.A."/>
            <person name="Spatafora J.W."/>
            <person name="Turgeon B.G."/>
            <person name="de Wit P.J.G.M."/>
            <person name="Zhong S."/>
            <person name="Goodwin S.B."/>
            <person name="Grigoriev I.V."/>
        </authorList>
    </citation>
    <scope>NUCLEOTIDE SEQUENCE [LARGE SCALE GENOMIC DNA]</scope>
    <source>
        <strain evidence="3">C5 / ATCC 48332 / race O</strain>
    </source>
</reference>
<reference evidence="3" key="2">
    <citation type="journal article" date="2013" name="PLoS Genet.">
        <title>Comparative genome structure, secondary metabolite, and effector coding capacity across Cochliobolus pathogens.</title>
        <authorList>
            <person name="Condon B.J."/>
            <person name="Leng Y."/>
            <person name="Wu D."/>
            <person name="Bushley K.E."/>
            <person name="Ohm R.A."/>
            <person name="Otillar R."/>
            <person name="Martin J."/>
            <person name="Schackwitz W."/>
            <person name="Grimwood J."/>
            <person name="MohdZainudin N."/>
            <person name="Xue C."/>
            <person name="Wang R."/>
            <person name="Manning V.A."/>
            <person name="Dhillon B."/>
            <person name="Tu Z.J."/>
            <person name="Steffenson B.J."/>
            <person name="Salamov A."/>
            <person name="Sun H."/>
            <person name="Lowry S."/>
            <person name="LaButti K."/>
            <person name="Han J."/>
            <person name="Copeland A."/>
            <person name="Lindquist E."/>
            <person name="Barry K."/>
            <person name="Schmutz J."/>
            <person name="Baker S.E."/>
            <person name="Ciuffetti L.M."/>
            <person name="Grigoriev I.V."/>
            <person name="Zhong S."/>
            <person name="Turgeon B.G."/>
        </authorList>
    </citation>
    <scope>NUCLEOTIDE SEQUENCE [LARGE SCALE GENOMIC DNA]</scope>
    <source>
        <strain evidence="3">C5 / ATCC 48332 / race O</strain>
    </source>
</reference>
<evidence type="ECO:0000313" key="2">
    <source>
        <dbReference type="EMBL" id="EMD87389.1"/>
    </source>
</evidence>
<dbReference type="HOGENOM" id="CLU_096908_0_0_1"/>
<feature type="compositionally biased region" description="Basic and acidic residues" evidence="1">
    <location>
        <begin position="201"/>
        <end position="210"/>
    </location>
</feature>
<feature type="compositionally biased region" description="Basic and acidic residues" evidence="1">
    <location>
        <begin position="178"/>
        <end position="192"/>
    </location>
</feature>
<name>M2TLM3_COCH5</name>
<feature type="compositionally biased region" description="Low complexity" evidence="1">
    <location>
        <begin position="1"/>
        <end position="19"/>
    </location>
</feature>
<gene>
    <name evidence="2" type="ORF">COCHEDRAFT_1033815</name>
</gene>
<dbReference type="AlphaFoldDB" id="M2TLM3"/>
<accession>M2TLM3</accession>
<feature type="compositionally biased region" description="Basic and acidic residues" evidence="1">
    <location>
        <begin position="148"/>
        <end position="160"/>
    </location>
</feature>
<dbReference type="EMBL" id="KB445582">
    <property type="protein sequence ID" value="EMD87389.1"/>
    <property type="molecule type" value="Genomic_DNA"/>
</dbReference>
<organism evidence="2 3">
    <name type="scientific">Cochliobolus heterostrophus (strain C5 / ATCC 48332 / race O)</name>
    <name type="common">Southern corn leaf blight fungus</name>
    <name type="synonym">Bipolaris maydis</name>
    <dbReference type="NCBI Taxonomy" id="701091"/>
    <lineage>
        <taxon>Eukaryota</taxon>
        <taxon>Fungi</taxon>
        <taxon>Dikarya</taxon>
        <taxon>Ascomycota</taxon>
        <taxon>Pezizomycotina</taxon>
        <taxon>Dothideomycetes</taxon>
        <taxon>Pleosporomycetidae</taxon>
        <taxon>Pleosporales</taxon>
        <taxon>Pleosporineae</taxon>
        <taxon>Pleosporaceae</taxon>
        <taxon>Bipolaris</taxon>
    </lineage>
</organism>